<feature type="region of interest" description="Disordered" evidence="1">
    <location>
        <begin position="1"/>
        <end position="86"/>
    </location>
</feature>
<feature type="region of interest" description="Disordered" evidence="1">
    <location>
        <begin position="143"/>
        <end position="168"/>
    </location>
</feature>
<dbReference type="EMBL" id="KZ819309">
    <property type="protein sequence ID" value="PWN94776.1"/>
    <property type="molecule type" value="Genomic_DNA"/>
</dbReference>
<gene>
    <name evidence="2" type="ORF">FA09DRAFT_168208</name>
</gene>
<sequence>MSRWCCASPQSPHRRLGHGAQHSEASQGSRQVHNRSRRRHTACVAASSSSAGVGSRPSETFAAARRPLSVPRCTPQGPGQPRSRAKRGLYQALAAPAARPRHDSGCGRCLERTVCPSRPSAPRARTRYEEPQWRHMLLPEKPASVPARQRQSGSMTSEPFVKPACRTSEATPRHRQGCTARLARAGPCRRKGAACASRRERAVGAPSFPRFRRVRGAQVRASEAGAVQPALLRHAPRRFSSQRGWRLAESGSVSAAPAICLTKLAVPLCFRRGECGDLGPSPGMFRGPSAPGRTFRSSPAPLGRVAFTCGLLRGRGKCFSSAQCLLKTP</sequence>
<protein>
    <submittedName>
        <fullName evidence="2">Uncharacterized protein</fullName>
    </submittedName>
</protein>
<name>A0A316Z0E9_9BASI</name>
<organism evidence="2 3">
    <name type="scientific">Tilletiopsis washingtonensis</name>
    <dbReference type="NCBI Taxonomy" id="58919"/>
    <lineage>
        <taxon>Eukaryota</taxon>
        <taxon>Fungi</taxon>
        <taxon>Dikarya</taxon>
        <taxon>Basidiomycota</taxon>
        <taxon>Ustilaginomycotina</taxon>
        <taxon>Exobasidiomycetes</taxon>
        <taxon>Entylomatales</taxon>
        <taxon>Entylomatales incertae sedis</taxon>
        <taxon>Tilletiopsis</taxon>
    </lineage>
</organism>
<dbReference type="AlphaFoldDB" id="A0A316Z0E9"/>
<dbReference type="Proteomes" id="UP000245946">
    <property type="component" value="Unassembled WGS sequence"/>
</dbReference>
<proteinExistence type="predicted"/>
<dbReference type="RefSeq" id="XP_025595055.1">
    <property type="nucleotide sequence ID" value="XM_025739276.1"/>
</dbReference>
<evidence type="ECO:0000313" key="2">
    <source>
        <dbReference type="EMBL" id="PWN94776.1"/>
    </source>
</evidence>
<dbReference type="GeneID" id="37266822"/>
<evidence type="ECO:0000256" key="1">
    <source>
        <dbReference type="SAM" id="MobiDB-lite"/>
    </source>
</evidence>
<evidence type="ECO:0000313" key="3">
    <source>
        <dbReference type="Proteomes" id="UP000245946"/>
    </source>
</evidence>
<reference evidence="2 3" key="1">
    <citation type="journal article" date="2018" name="Mol. Biol. Evol.">
        <title>Broad Genomic Sampling Reveals a Smut Pathogenic Ancestry of the Fungal Clade Ustilaginomycotina.</title>
        <authorList>
            <person name="Kijpornyongpan T."/>
            <person name="Mondo S.J."/>
            <person name="Barry K."/>
            <person name="Sandor L."/>
            <person name="Lee J."/>
            <person name="Lipzen A."/>
            <person name="Pangilinan J."/>
            <person name="LaButti K."/>
            <person name="Hainaut M."/>
            <person name="Henrissat B."/>
            <person name="Grigoriev I.V."/>
            <person name="Spatafora J.W."/>
            <person name="Aime M.C."/>
        </authorList>
    </citation>
    <scope>NUCLEOTIDE SEQUENCE [LARGE SCALE GENOMIC DNA]</scope>
    <source>
        <strain evidence="2 3">MCA 4186</strain>
    </source>
</reference>
<accession>A0A316Z0E9</accession>
<feature type="compositionally biased region" description="Basic residues" evidence="1">
    <location>
        <begin position="32"/>
        <end position="41"/>
    </location>
</feature>
<keyword evidence="3" id="KW-1185">Reference proteome</keyword>
<feature type="compositionally biased region" description="Low complexity" evidence="1">
    <location>
        <begin position="44"/>
        <end position="55"/>
    </location>
</feature>